<accession>A0AA86J0B2</accession>
<dbReference type="SUPFAM" id="SSF143456">
    <property type="entry name" value="VC0467-like"/>
    <property type="match status" value="1"/>
</dbReference>
<dbReference type="KEGG" id="lto:RGQ30_25950"/>
<protein>
    <recommendedName>
        <fullName evidence="2">UPF0301 protein RGQ30_25950</fullName>
    </recommendedName>
</protein>
<evidence type="ECO:0000256" key="1">
    <source>
        <dbReference type="ARBA" id="ARBA00009600"/>
    </source>
</evidence>
<comment type="similarity">
    <text evidence="1 2">Belongs to the UPF0301 (AlgH) family.</text>
</comment>
<evidence type="ECO:0000313" key="4">
    <source>
        <dbReference type="Proteomes" id="UP001329151"/>
    </source>
</evidence>
<dbReference type="EMBL" id="AP028947">
    <property type="protein sequence ID" value="BET27094.1"/>
    <property type="molecule type" value="Genomic_DNA"/>
</dbReference>
<dbReference type="Pfam" id="PF02622">
    <property type="entry name" value="DUF179"/>
    <property type="match status" value="1"/>
</dbReference>
<dbReference type="AlphaFoldDB" id="A0AA86J0B2"/>
<organism evidence="3 4">
    <name type="scientific">Limnobacter thiooxidans</name>
    <dbReference type="NCBI Taxonomy" id="131080"/>
    <lineage>
        <taxon>Bacteria</taxon>
        <taxon>Pseudomonadati</taxon>
        <taxon>Pseudomonadota</taxon>
        <taxon>Betaproteobacteria</taxon>
        <taxon>Burkholderiales</taxon>
        <taxon>Burkholderiaceae</taxon>
        <taxon>Limnobacter</taxon>
    </lineage>
</organism>
<dbReference type="RefSeq" id="WP_130557797.1">
    <property type="nucleotide sequence ID" value="NZ_AP028947.1"/>
</dbReference>
<dbReference type="InterPro" id="IPR003774">
    <property type="entry name" value="AlgH-like"/>
</dbReference>
<dbReference type="HAMAP" id="MF_00758">
    <property type="entry name" value="UPF0301"/>
    <property type="match status" value="1"/>
</dbReference>
<dbReference type="Gene3D" id="3.40.1740.10">
    <property type="entry name" value="VC0467-like"/>
    <property type="match status" value="1"/>
</dbReference>
<evidence type="ECO:0000313" key="3">
    <source>
        <dbReference type="EMBL" id="BET27094.1"/>
    </source>
</evidence>
<dbReference type="PANTHER" id="PTHR30327:SF1">
    <property type="entry name" value="UPF0301 PROTEIN YQGE"/>
    <property type="match status" value="1"/>
</dbReference>
<evidence type="ECO:0000256" key="2">
    <source>
        <dbReference type="HAMAP-Rule" id="MF_00758"/>
    </source>
</evidence>
<sequence length="194" mass="20815">MSETEISTSDEFSLSGQLLIAMPNMLDPNFAGSVVYLCEHSVKGAMGLVINRPTDLDIHSLLDKINVNVPDALPAHFPVMMGGPVAAERGFVLHTEPLDWSSSLKVNDELSLTTSRDILEAVGRGEAPSKWLITLGYAGWGEGQLEQELAQNAWLTVPANHTILFDTPLEERFAGAYAMLGIDPALMSGAAGHA</sequence>
<dbReference type="PANTHER" id="PTHR30327">
    <property type="entry name" value="UNCHARACTERIZED PROTEIN YQGE"/>
    <property type="match status" value="1"/>
</dbReference>
<dbReference type="NCBIfam" id="NF001266">
    <property type="entry name" value="PRK00228.1-1"/>
    <property type="match status" value="1"/>
</dbReference>
<proteinExistence type="inferred from homology"/>
<dbReference type="Proteomes" id="UP001329151">
    <property type="component" value="Chromosome"/>
</dbReference>
<keyword evidence="4" id="KW-1185">Reference proteome</keyword>
<gene>
    <name evidence="3" type="ORF">RGQ30_25950</name>
</gene>
<dbReference type="GO" id="GO:0005829">
    <property type="term" value="C:cytosol"/>
    <property type="evidence" value="ECO:0007669"/>
    <property type="project" value="TreeGrafter"/>
</dbReference>
<name>A0AA86J0B2_9BURK</name>
<reference evidence="3 4" key="1">
    <citation type="submission" date="2023-10" db="EMBL/GenBank/DDBJ databases">
        <title>Complete Genome Sequence of Limnobacter thiooxidans CS-K2T, Isolated from freshwater lake sediments in Bavaria, Germany.</title>
        <authorList>
            <person name="Naruki M."/>
            <person name="Watanabe A."/>
            <person name="Warashina T."/>
            <person name="Morita T."/>
            <person name="Arakawa K."/>
        </authorList>
    </citation>
    <scope>NUCLEOTIDE SEQUENCE [LARGE SCALE GENOMIC DNA]</scope>
    <source>
        <strain evidence="3 4">CS-K2</strain>
    </source>
</reference>